<keyword evidence="1" id="KW-0808">Transferase</keyword>
<evidence type="ECO:0000313" key="2">
    <source>
        <dbReference type="Proteomes" id="UP000653797"/>
    </source>
</evidence>
<keyword evidence="1" id="KW-0489">Methyltransferase</keyword>
<protein>
    <submittedName>
        <fullName evidence="1">Class I SAM-dependent methyltransferase</fullName>
    </submittedName>
</protein>
<name>A0A927GBZ0_9BACT</name>
<keyword evidence="2" id="KW-1185">Reference proteome</keyword>
<dbReference type="CDD" id="cd02440">
    <property type="entry name" value="AdoMet_MTases"/>
    <property type="match status" value="1"/>
</dbReference>
<dbReference type="Pfam" id="PF13489">
    <property type="entry name" value="Methyltransf_23"/>
    <property type="match status" value="1"/>
</dbReference>
<evidence type="ECO:0000313" key="1">
    <source>
        <dbReference type="EMBL" id="MBD2752212.1"/>
    </source>
</evidence>
<dbReference type="GO" id="GO:0008168">
    <property type="term" value="F:methyltransferase activity"/>
    <property type="evidence" value="ECO:0007669"/>
    <property type="project" value="UniProtKB-KW"/>
</dbReference>
<accession>A0A927GBZ0</accession>
<dbReference type="SUPFAM" id="SSF53335">
    <property type="entry name" value="S-adenosyl-L-methionine-dependent methyltransferases"/>
    <property type="match status" value="1"/>
</dbReference>
<dbReference type="Proteomes" id="UP000653797">
    <property type="component" value="Unassembled WGS sequence"/>
</dbReference>
<dbReference type="PANTHER" id="PTHR43861:SF6">
    <property type="entry name" value="METHYLTRANSFERASE TYPE 11"/>
    <property type="match status" value="1"/>
</dbReference>
<dbReference type="Gene3D" id="3.40.50.150">
    <property type="entry name" value="Vaccinia Virus protein VP39"/>
    <property type="match status" value="1"/>
</dbReference>
<dbReference type="GO" id="GO:0032259">
    <property type="term" value="P:methylation"/>
    <property type="evidence" value="ECO:0007669"/>
    <property type="project" value="UniProtKB-KW"/>
</dbReference>
<dbReference type="InterPro" id="IPR029063">
    <property type="entry name" value="SAM-dependent_MTases_sf"/>
</dbReference>
<sequence>MAFFVFIHFLVVVLETVKECPVCGNDTFIPFLICKDYLVSQQDFSIQQCQKCGFRLTNPRPDVNSIGSYYKSEQYVSHNDESSGLINTAYRLVRNYTLRSKLNLINELNGGKGRVLDVGCGTGAFLESCRAGEWQVTGMEPDADARAIAKKKLQADIQPNLDALAGAAPFDIITLWHVLEHVPNLSETIDQLYKLLADKGTLLIAVPNSDSYDAHFFNQYWAAYDIPRHLHHFTPSTIEPLFKRQGFILADKKPMVFDAFYIAMLSTRYQTGKTDYLKSVRIGLASNTEARRTGNSSSLIYLFRKA</sequence>
<proteinExistence type="predicted"/>
<reference evidence="1" key="1">
    <citation type="submission" date="2020-09" db="EMBL/GenBank/DDBJ databases">
        <authorList>
            <person name="Kim M.K."/>
        </authorList>
    </citation>
    <scope>NUCLEOTIDE SEQUENCE</scope>
    <source>
        <strain evidence="1">BT704</strain>
    </source>
</reference>
<organism evidence="1 2">
    <name type="scientific">Spirosoma validum</name>
    <dbReference type="NCBI Taxonomy" id="2771355"/>
    <lineage>
        <taxon>Bacteria</taxon>
        <taxon>Pseudomonadati</taxon>
        <taxon>Bacteroidota</taxon>
        <taxon>Cytophagia</taxon>
        <taxon>Cytophagales</taxon>
        <taxon>Cytophagaceae</taxon>
        <taxon>Spirosoma</taxon>
    </lineage>
</organism>
<gene>
    <name evidence="1" type="ORF">IC230_04860</name>
</gene>
<comment type="caution">
    <text evidence="1">The sequence shown here is derived from an EMBL/GenBank/DDBJ whole genome shotgun (WGS) entry which is preliminary data.</text>
</comment>
<dbReference type="PANTHER" id="PTHR43861">
    <property type="entry name" value="TRANS-ACONITATE 2-METHYLTRANSFERASE-RELATED"/>
    <property type="match status" value="1"/>
</dbReference>
<dbReference type="EMBL" id="JACXAA010000001">
    <property type="protein sequence ID" value="MBD2752212.1"/>
    <property type="molecule type" value="Genomic_DNA"/>
</dbReference>
<dbReference type="AlphaFoldDB" id="A0A927GBZ0"/>